<dbReference type="KEGG" id="fae:FAES_1735"/>
<keyword evidence="2" id="KW-1185">Reference proteome</keyword>
<gene>
    <name evidence="1" type="ORF">FAES_1735</name>
</gene>
<reference evidence="1 2" key="1">
    <citation type="journal article" date="2012" name="J. Bacteriol.">
        <title>Genome Sequence of Fibrella aestuarina BUZ 2T, a Filamentous Marine Bacterium.</title>
        <authorList>
            <person name="Filippini M."/>
            <person name="Qi W."/>
            <person name="Blom J."/>
            <person name="Goesmann A."/>
            <person name="Smits T.H."/>
            <person name="Bagheri H.C."/>
        </authorList>
    </citation>
    <scope>NUCLEOTIDE SEQUENCE [LARGE SCALE GENOMIC DNA]</scope>
    <source>
        <strain evidence="2">BUZ 2T</strain>
    </source>
</reference>
<accession>I0K6J2</accession>
<evidence type="ECO:0000313" key="1">
    <source>
        <dbReference type="EMBL" id="CCG99745.1"/>
    </source>
</evidence>
<name>I0K6J2_9BACT</name>
<proteinExistence type="predicted"/>
<dbReference type="EMBL" id="HE796683">
    <property type="protein sequence ID" value="CCG99745.1"/>
    <property type="molecule type" value="Genomic_DNA"/>
</dbReference>
<protein>
    <submittedName>
        <fullName evidence="1">Uncharacterized protein</fullName>
    </submittedName>
</protein>
<dbReference type="AlphaFoldDB" id="I0K6J2"/>
<evidence type="ECO:0000313" key="2">
    <source>
        <dbReference type="Proteomes" id="UP000011058"/>
    </source>
</evidence>
<dbReference type="RefSeq" id="WP_015330844.1">
    <property type="nucleotide sequence ID" value="NC_020054.1"/>
</dbReference>
<organism evidence="1 2">
    <name type="scientific">Fibrella aestuarina BUZ 2</name>
    <dbReference type="NCBI Taxonomy" id="1166018"/>
    <lineage>
        <taxon>Bacteria</taxon>
        <taxon>Pseudomonadati</taxon>
        <taxon>Bacteroidota</taxon>
        <taxon>Cytophagia</taxon>
        <taxon>Cytophagales</taxon>
        <taxon>Spirosomataceae</taxon>
        <taxon>Fibrella</taxon>
    </lineage>
</organism>
<sequence length="137" mass="16281">MTEQLKQCILSYLNLRRSLLWTLREINHQRADWYHDIGLTAAIKRQRERDASGWNFAELQQIADWTGASKQPIILLKSKLVDVPGLVARMPVHDRQRFYQKCNMDLQKLNVRVHNINAWKLDELERIVKYIDEVGQR</sequence>
<dbReference type="HOGENOM" id="CLU_1862203_0_0_10"/>
<dbReference type="Proteomes" id="UP000011058">
    <property type="component" value="Chromosome"/>
</dbReference>